<dbReference type="GO" id="GO:0005886">
    <property type="term" value="C:plasma membrane"/>
    <property type="evidence" value="ECO:0007669"/>
    <property type="project" value="TreeGrafter"/>
</dbReference>
<dbReference type="InterPro" id="IPR051460">
    <property type="entry name" value="HdrC_iron-sulfur_subunit"/>
</dbReference>
<dbReference type="PANTHER" id="PTHR43255:SF1">
    <property type="entry name" value="IRON-SULFUR-BINDING OXIDOREDUCTASE FADF-RELATED"/>
    <property type="match status" value="1"/>
</dbReference>
<keyword evidence="4" id="KW-0408">Iron</keyword>
<feature type="domain" description="Cysteine-rich" evidence="6">
    <location>
        <begin position="319"/>
        <end position="397"/>
    </location>
</feature>
<dbReference type="Pfam" id="PF02754">
    <property type="entry name" value="CCG"/>
    <property type="match status" value="2"/>
</dbReference>
<evidence type="ECO:0000313" key="7">
    <source>
        <dbReference type="EMBL" id="HEN27468.1"/>
    </source>
</evidence>
<dbReference type="GO" id="GO:0051539">
    <property type="term" value="F:4 iron, 4 sulfur cluster binding"/>
    <property type="evidence" value="ECO:0007669"/>
    <property type="project" value="UniProtKB-KW"/>
</dbReference>
<gene>
    <name evidence="7" type="ORF">ENQ77_02145</name>
</gene>
<evidence type="ECO:0000256" key="2">
    <source>
        <dbReference type="ARBA" id="ARBA00022723"/>
    </source>
</evidence>
<dbReference type="InterPro" id="IPR004017">
    <property type="entry name" value="Cys_rich_dom"/>
</dbReference>
<dbReference type="AlphaFoldDB" id="A0A7C2K0Z5"/>
<proteinExistence type="predicted"/>
<keyword evidence="3" id="KW-0560">Oxidoreductase</keyword>
<dbReference type="PANTHER" id="PTHR43255">
    <property type="entry name" value="IRON-SULFUR-BINDING OXIDOREDUCTASE FADF-RELATED-RELATED"/>
    <property type="match status" value="1"/>
</dbReference>
<dbReference type="EMBL" id="DSOL01000060">
    <property type="protein sequence ID" value="HEN27468.1"/>
    <property type="molecule type" value="Genomic_DNA"/>
</dbReference>
<sequence length="420" mass="47967">MAIEDYEGDMKMCCRCSACKYIPLQMIRHSKFSDVCPSIARYNFHAYSGGGKLLIGREMLAKGFEYTDRFLHIVFNCLLCGACDVSCKYAMDMEVLLPISELRMKCVENGNTHPTFEKVINLLRSKGKMVEGEGKRSEWAEGLNIKDVRREKVEVYYHAGCLSSYNKEYHHIPRTVAKMLKEAGVNFGIAYEGEICCGGRAHEMGYREDFFNQAMKNVEIVKRSGARVIVTSCAHCYHAFKVLYDRYGFKEFEVLHITELLEKLIKEGRIKIRNSLALNVTYHDPCYLGRLGEAWIHFKGKKLPGIKFVFDPPKTYRRGAHGVYNPPREVLRMIPGLKIYEMERKKEYAWCCGAGGGVSESNPDFALWTAERRLEEAMETGATVIVTACPWCEQMLKKAVASRGVDLQVWDVVEVVERTI</sequence>
<keyword evidence="1" id="KW-0004">4Fe-4S</keyword>
<protein>
    <submittedName>
        <fullName evidence="7">(Fe-S)-binding protein</fullName>
    </submittedName>
</protein>
<dbReference type="GO" id="GO:0016491">
    <property type="term" value="F:oxidoreductase activity"/>
    <property type="evidence" value="ECO:0007669"/>
    <property type="project" value="UniProtKB-KW"/>
</dbReference>
<evidence type="ECO:0000256" key="3">
    <source>
        <dbReference type="ARBA" id="ARBA00023002"/>
    </source>
</evidence>
<name>A0A7C2K0Z5_UNCW3</name>
<keyword evidence="2" id="KW-0479">Metal-binding</keyword>
<evidence type="ECO:0000256" key="4">
    <source>
        <dbReference type="ARBA" id="ARBA00023004"/>
    </source>
</evidence>
<evidence type="ECO:0000256" key="5">
    <source>
        <dbReference type="ARBA" id="ARBA00023014"/>
    </source>
</evidence>
<dbReference type="GO" id="GO:0046872">
    <property type="term" value="F:metal ion binding"/>
    <property type="evidence" value="ECO:0007669"/>
    <property type="project" value="UniProtKB-KW"/>
</dbReference>
<keyword evidence="5" id="KW-0411">Iron-sulfur</keyword>
<accession>A0A7C2K0Z5</accession>
<feature type="domain" description="Cysteine-rich" evidence="6">
    <location>
        <begin position="155"/>
        <end position="241"/>
    </location>
</feature>
<reference evidence="7" key="1">
    <citation type="journal article" date="2020" name="mSystems">
        <title>Genome- and Community-Level Interaction Insights into Carbon Utilization and Element Cycling Functions of Hydrothermarchaeota in Hydrothermal Sediment.</title>
        <authorList>
            <person name="Zhou Z."/>
            <person name="Liu Y."/>
            <person name="Xu W."/>
            <person name="Pan J."/>
            <person name="Luo Z.H."/>
            <person name="Li M."/>
        </authorList>
    </citation>
    <scope>NUCLEOTIDE SEQUENCE [LARGE SCALE GENOMIC DNA]</scope>
    <source>
        <strain evidence="7">SpSt-34</strain>
    </source>
</reference>
<evidence type="ECO:0000256" key="1">
    <source>
        <dbReference type="ARBA" id="ARBA00022485"/>
    </source>
</evidence>
<comment type="caution">
    <text evidence="7">The sequence shown here is derived from an EMBL/GenBank/DDBJ whole genome shotgun (WGS) entry which is preliminary data.</text>
</comment>
<organism evidence="7">
    <name type="scientific">candidate division WOR-3 bacterium</name>
    <dbReference type="NCBI Taxonomy" id="2052148"/>
    <lineage>
        <taxon>Bacteria</taxon>
        <taxon>Bacteria division WOR-3</taxon>
    </lineage>
</organism>
<evidence type="ECO:0000259" key="6">
    <source>
        <dbReference type="Pfam" id="PF02754"/>
    </source>
</evidence>